<feature type="compositionally biased region" description="Basic and acidic residues" evidence="4">
    <location>
        <begin position="10"/>
        <end position="19"/>
    </location>
</feature>
<dbReference type="PROSITE" id="PS50222">
    <property type="entry name" value="EF_HAND_2"/>
    <property type="match status" value="1"/>
</dbReference>
<feature type="domain" description="EF-hand" evidence="5">
    <location>
        <begin position="96"/>
        <end position="131"/>
    </location>
</feature>
<protein>
    <submittedName>
        <fullName evidence="6">Putative calcineurin B subunit</fullName>
    </submittedName>
</protein>
<dbReference type="InterPro" id="IPR002048">
    <property type="entry name" value="EF_hand_dom"/>
</dbReference>
<dbReference type="OMA" id="DTNFDRD"/>
<evidence type="ECO:0000259" key="5">
    <source>
        <dbReference type="PROSITE" id="PS50222"/>
    </source>
</evidence>
<keyword evidence="3" id="KW-0106">Calcium</keyword>
<dbReference type="PANTHER" id="PTHR45942">
    <property type="entry name" value="PROTEIN PHOSPATASE 3 REGULATORY SUBUNIT B ALPHA ISOFORM TYPE 1"/>
    <property type="match status" value="1"/>
</dbReference>
<gene>
    <name evidence="6" type="ORF">TVY486_1000310</name>
</gene>
<evidence type="ECO:0000313" key="6">
    <source>
        <dbReference type="EMBL" id="CCC50977.1"/>
    </source>
</evidence>
<feature type="region of interest" description="Disordered" evidence="4">
    <location>
        <begin position="1"/>
        <end position="22"/>
    </location>
</feature>
<keyword evidence="2" id="KW-0677">Repeat</keyword>
<evidence type="ECO:0000256" key="4">
    <source>
        <dbReference type="SAM" id="MobiDB-lite"/>
    </source>
</evidence>
<dbReference type="AlphaFoldDB" id="G0U529"/>
<evidence type="ECO:0000256" key="3">
    <source>
        <dbReference type="ARBA" id="ARBA00022837"/>
    </source>
</evidence>
<dbReference type="GO" id="GO:0005509">
    <property type="term" value="F:calcium ion binding"/>
    <property type="evidence" value="ECO:0007669"/>
    <property type="project" value="InterPro"/>
</dbReference>
<evidence type="ECO:0000256" key="1">
    <source>
        <dbReference type="ARBA" id="ARBA00022723"/>
    </source>
</evidence>
<dbReference type="VEuPathDB" id="TriTrypDB:TvY486_1000310"/>
<reference evidence="6" key="1">
    <citation type="journal article" date="2012" name="Proc. Natl. Acad. Sci. U.S.A.">
        <title>Antigenic diversity is generated by distinct evolutionary mechanisms in African trypanosome species.</title>
        <authorList>
            <person name="Jackson A.P."/>
            <person name="Berry A."/>
            <person name="Aslett M."/>
            <person name="Allison H.C."/>
            <person name="Burton P."/>
            <person name="Vavrova-Anderson J."/>
            <person name="Brown R."/>
            <person name="Browne H."/>
            <person name="Corton N."/>
            <person name="Hauser H."/>
            <person name="Gamble J."/>
            <person name="Gilderthorp R."/>
            <person name="Marcello L."/>
            <person name="McQuillan J."/>
            <person name="Otto T.D."/>
            <person name="Quail M.A."/>
            <person name="Sanders M.J."/>
            <person name="van Tonder A."/>
            <person name="Ginger M.L."/>
            <person name="Field M.C."/>
            <person name="Barry J.D."/>
            <person name="Hertz-Fowler C."/>
            <person name="Berriman M."/>
        </authorList>
    </citation>
    <scope>NUCLEOTIDE SEQUENCE</scope>
    <source>
        <strain evidence="6">Y486</strain>
    </source>
</reference>
<accession>G0U529</accession>
<sequence length="179" mass="19799">MAGGAVRRSPAPEDVRRLQESTGLTDEQITRLYKRFATLDPDSSGSIAKNALQAISSLSSKPLLGRVLALVGTNESDKINFVEFAQAFAMFLPQTDKRSLLRFIFMVYDVDGDGKISSRDLLEALKLMVGPNMADVGLQQIVDKTFLEVGLSRDGHITFDEFEKLSLIFQASNRLDLQI</sequence>
<dbReference type="EMBL" id="HE573026">
    <property type="protein sequence ID" value="CCC50977.1"/>
    <property type="molecule type" value="Genomic_DNA"/>
</dbReference>
<dbReference type="CDD" id="cd00051">
    <property type="entry name" value="EFh"/>
    <property type="match status" value="1"/>
</dbReference>
<dbReference type="PROSITE" id="PS00018">
    <property type="entry name" value="EF_HAND_1"/>
    <property type="match status" value="1"/>
</dbReference>
<dbReference type="InterPro" id="IPR011992">
    <property type="entry name" value="EF-hand-dom_pair"/>
</dbReference>
<dbReference type="InterPro" id="IPR018247">
    <property type="entry name" value="EF_Hand_1_Ca_BS"/>
</dbReference>
<dbReference type="SMART" id="SM00054">
    <property type="entry name" value="EFh"/>
    <property type="match status" value="4"/>
</dbReference>
<evidence type="ECO:0000256" key="2">
    <source>
        <dbReference type="ARBA" id="ARBA00022737"/>
    </source>
</evidence>
<dbReference type="Pfam" id="PF13499">
    <property type="entry name" value="EF-hand_7"/>
    <property type="match status" value="1"/>
</dbReference>
<name>G0U529_TRYVY</name>
<dbReference type="FunFam" id="1.10.238.10:FF:000003">
    <property type="entry name" value="Calmodulin A"/>
    <property type="match status" value="1"/>
</dbReference>
<organism evidence="6">
    <name type="scientific">Trypanosoma vivax (strain Y486)</name>
    <dbReference type="NCBI Taxonomy" id="1055687"/>
    <lineage>
        <taxon>Eukaryota</taxon>
        <taxon>Discoba</taxon>
        <taxon>Euglenozoa</taxon>
        <taxon>Kinetoplastea</taxon>
        <taxon>Metakinetoplastina</taxon>
        <taxon>Trypanosomatida</taxon>
        <taxon>Trypanosomatidae</taxon>
        <taxon>Trypanosoma</taxon>
        <taxon>Duttonella</taxon>
    </lineage>
</organism>
<keyword evidence="1" id="KW-0479">Metal-binding</keyword>
<dbReference type="Gene3D" id="1.10.238.10">
    <property type="entry name" value="EF-hand"/>
    <property type="match status" value="1"/>
</dbReference>
<proteinExistence type="predicted"/>
<dbReference type="SUPFAM" id="SSF47473">
    <property type="entry name" value="EF-hand"/>
    <property type="match status" value="1"/>
</dbReference>